<dbReference type="SUPFAM" id="SSF56935">
    <property type="entry name" value="Porins"/>
    <property type="match status" value="1"/>
</dbReference>
<comment type="subcellular location">
    <subcellularLocation>
        <location evidence="1 8">Cell outer membrane</location>
        <topology evidence="1 8">Multi-pass membrane protein</topology>
    </subcellularLocation>
</comment>
<dbReference type="CDD" id="cd01347">
    <property type="entry name" value="ligand_gated_channel"/>
    <property type="match status" value="1"/>
</dbReference>
<feature type="chain" id="PRO_5011719749" evidence="10">
    <location>
        <begin position="21"/>
        <end position="926"/>
    </location>
</feature>
<dbReference type="RefSeq" id="WP_168927941.1">
    <property type="nucleotide sequence ID" value="NZ_BKAT01000043.1"/>
</dbReference>
<keyword evidence="2 8" id="KW-0813">Transport</keyword>
<dbReference type="Gene3D" id="2.40.170.20">
    <property type="entry name" value="TonB-dependent receptor, beta-barrel domain"/>
    <property type="match status" value="1"/>
</dbReference>
<feature type="domain" description="TonB-dependent receptor plug" evidence="12">
    <location>
        <begin position="129"/>
        <end position="234"/>
    </location>
</feature>
<dbReference type="AlphaFoldDB" id="A0A1H4FGR2"/>
<feature type="domain" description="TonB-dependent receptor-like beta-barrel" evidence="11">
    <location>
        <begin position="393"/>
        <end position="875"/>
    </location>
</feature>
<keyword evidence="13" id="KW-0675">Receptor</keyword>
<evidence type="ECO:0000256" key="9">
    <source>
        <dbReference type="RuleBase" id="RU003357"/>
    </source>
</evidence>
<protein>
    <submittedName>
        <fullName evidence="13">TonB-dependent receptor</fullName>
    </submittedName>
</protein>
<dbReference type="EMBL" id="FNRL01000024">
    <property type="protein sequence ID" value="SEA96010.1"/>
    <property type="molecule type" value="Genomic_DNA"/>
</dbReference>
<dbReference type="Pfam" id="PF07715">
    <property type="entry name" value="Plug"/>
    <property type="match status" value="1"/>
</dbReference>
<dbReference type="PROSITE" id="PS52016">
    <property type="entry name" value="TONB_DEPENDENT_REC_3"/>
    <property type="match status" value="1"/>
</dbReference>
<dbReference type="Gene3D" id="2.60.40.1120">
    <property type="entry name" value="Carboxypeptidase-like, regulatory domain"/>
    <property type="match status" value="1"/>
</dbReference>
<evidence type="ECO:0000256" key="2">
    <source>
        <dbReference type="ARBA" id="ARBA00022448"/>
    </source>
</evidence>
<evidence type="ECO:0000256" key="6">
    <source>
        <dbReference type="ARBA" id="ARBA00023136"/>
    </source>
</evidence>
<dbReference type="InterPro" id="IPR008969">
    <property type="entry name" value="CarboxyPept-like_regulatory"/>
</dbReference>
<evidence type="ECO:0000256" key="7">
    <source>
        <dbReference type="ARBA" id="ARBA00023237"/>
    </source>
</evidence>
<comment type="similarity">
    <text evidence="8 9">Belongs to the TonB-dependent receptor family.</text>
</comment>
<evidence type="ECO:0000256" key="3">
    <source>
        <dbReference type="ARBA" id="ARBA00022452"/>
    </source>
</evidence>
<proteinExistence type="inferred from homology"/>
<organism evidence="13 14">
    <name type="scientific">Chitinophaga terrae</name>
    <name type="common">ex Kim and Jung 2007</name>
    <dbReference type="NCBI Taxonomy" id="408074"/>
    <lineage>
        <taxon>Bacteria</taxon>
        <taxon>Pseudomonadati</taxon>
        <taxon>Bacteroidota</taxon>
        <taxon>Chitinophagia</taxon>
        <taxon>Chitinophagales</taxon>
        <taxon>Chitinophagaceae</taxon>
        <taxon>Chitinophaga</taxon>
    </lineage>
</organism>
<accession>A0A1H4FGR2</accession>
<dbReference type="SUPFAM" id="SSF49464">
    <property type="entry name" value="Carboxypeptidase regulatory domain-like"/>
    <property type="match status" value="1"/>
</dbReference>
<gene>
    <name evidence="13" type="ORF">SAMN05660909_04377</name>
</gene>
<keyword evidence="6 8" id="KW-0472">Membrane</keyword>
<evidence type="ECO:0000259" key="11">
    <source>
        <dbReference type="Pfam" id="PF00593"/>
    </source>
</evidence>
<keyword evidence="5 9" id="KW-0798">TonB box</keyword>
<dbReference type="Pfam" id="PF00593">
    <property type="entry name" value="TonB_dep_Rec_b-barrel"/>
    <property type="match status" value="1"/>
</dbReference>
<evidence type="ECO:0000256" key="5">
    <source>
        <dbReference type="ARBA" id="ARBA00023077"/>
    </source>
</evidence>
<dbReference type="PANTHER" id="PTHR40980">
    <property type="entry name" value="PLUG DOMAIN-CONTAINING PROTEIN"/>
    <property type="match status" value="1"/>
</dbReference>
<evidence type="ECO:0000256" key="8">
    <source>
        <dbReference type="PROSITE-ProRule" id="PRU01360"/>
    </source>
</evidence>
<dbReference type="STRING" id="408074.SAMN05660909_04377"/>
<dbReference type="Proteomes" id="UP000199656">
    <property type="component" value="Unassembled WGS sequence"/>
</dbReference>
<evidence type="ECO:0000256" key="4">
    <source>
        <dbReference type="ARBA" id="ARBA00022692"/>
    </source>
</evidence>
<dbReference type="InterPro" id="IPR037066">
    <property type="entry name" value="Plug_dom_sf"/>
</dbReference>
<keyword evidence="10" id="KW-0732">Signal</keyword>
<dbReference type="InterPro" id="IPR012910">
    <property type="entry name" value="Plug_dom"/>
</dbReference>
<sequence>MHLRSLLVLSLLSIPQIAISQQVTHNVKGTVTDKQSKEQLIGAIITIPELKKNAVAKLDGTFAFERIPAGTYHVRCTYVGYQAIDTVITVNKNIDLTLPLNNQSSALGEVVVKGKQDAESESTAKRSEQNAASVMNIISARAIQLSPDLTVANVLQRISGVSIERSSSGEGRYAIIRGMDQRYNNTLVNGIKIPSPDNKSRFVPLDIFPSELVERIEVNKTLTPNMEADAIGGTVNMVMKNAPDKLYVNASAATGFSQTVLQDGFNAFPVGAIQKSSPYQAKGPDYSATPDDFTRDNLNYTHKKAPANAMGTLSIGDRFFKDRLGIMLGGSYQNLYRSYKSIFNPGEFQEGGLLYVKHANQRTYSSHLIRTGLNAKIDFNINPKHKLALYSAYADFQDAQARLTTDTLMPAPRTGYGTGQVWNFGRSKYQRQNIFSNTLQGNHSILDDRLKVDWSAVYSKATNNIPDWAEYEYDGGFYADGTSPEPYKHTDVATNFHRMWWKNSDRDFAGYLNLTYSNKAWDVPFDLSAGGMYRDKHRDNKYDNYELRPVPGPGGAPQPWNGIYNFNWTVFNPKGSPGEANNYRSNERITAGYLMLKFVVNKLETTAGVRAENTDQDYDTDLPVTQEGKTGTISYMDVLPSVNFKYILNKHTNLRLSYYAAISRPAFFEIVPYNYDGDQFTEKGNPHLLHTTSDNIDLRYELFPKSNEQILVGIFYKALKNPIEYGFEFTGQQNQKVYMPGNYGNANNFGFEFVYEKYIGNFGIRANYTYTNSKITTTKLTSELVNGGSPNKIYLNESRPLQGQSAHIANAALLYKNAKIGLDFQLAWQYTGKRIVLVSPYYGFDNWQKGMNLFDLSAEKRFAKHFAVFAKIQNLLDAKYEVYIDKAPAKNDTPIPFQDMSASRTLVQRDQYGQNYLLGLRFILNK</sequence>
<evidence type="ECO:0000313" key="13">
    <source>
        <dbReference type="EMBL" id="SEA96010.1"/>
    </source>
</evidence>
<reference evidence="14" key="1">
    <citation type="submission" date="2016-10" db="EMBL/GenBank/DDBJ databases">
        <authorList>
            <person name="Varghese N."/>
            <person name="Submissions S."/>
        </authorList>
    </citation>
    <scope>NUCLEOTIDE SEQUENCE [LARGE SCALE GENOMIC DNA]</scope>
    <source>
        <strain evidence="14">DSM 23920</strain>
    </source>
</reference>
<keyword evidence="7 8" id="KW-0998">Cell outer membrane</keyword>
<keyword evidence="4 8" id="KW-0812">Transmembrane</keyword>
<feature type="signal peptide" evidence="10">
    <location>
        <begin position="1"/>
        <end position="20"/>
    </location>
</feature>
<evidence type="ECO:0000256" key="10">
    <source>
        <dbReference type="SAM" id="SignalP"/>
    </source>
</evidence>
<evidence type="ECO:0000256" key="1">
    <source>
        <dbReference type="ARBA" id="ARBA00004571"/>
    </source>
</evidence>
<dbReference type="Gene3D" id="2.170.130.10">
    <property type="entry name" value="TonB-dependent receptor, plug domain"/>
    <property type="match status" value="1"/>
</dbReference>
<keyword evidence="14" id="KW-1185">Reference proteome</keyword>
<name>A0A1H4FGR2_9BACT</name>
<dbReference type="GO" id="GO:0009279">
    <property type="term" value="C:cell outer membrane"/>
    <property type="evidence" value="ECO:0007669"/>
    <property type="project" value="UniProtKB-SubCell"/>
</dbReference>
<dbReference type="InterPro" id="IPR039426">
    <property type="entry name" value="TonB-dep_rcpt-like"/>
</dbReference>
<dbReference type="InterPro" id="IPR036942">
    <property type="entry name" value="Beta-barrel_TonB_sf"/>
</dbReference>
<evidence type="ECO:0000259" key="12">
    <source>
        <dbReference type="Pfam" id="PF07715"/>
    </source>
</evidence>
<evidence type="ECO:0000313" key="14">
    <source>
        <dbReference type="Proteomes" id="UP000199656"/>
    </source>
</evidence>
<keyword evidence="3 8" id="KW-1134">Transmembrane beta strand</keyword>
<dbReference type="InterPro" id="IPR000531">
    <property type="entry name" value="Beta-barrel_TonB"/>
</dbReference>
<dbReference type="Pfam" id="PF13715">
    <property type="entry name" value="CarbopepD_reg_2"/>
    <property type="match status" value="1"/>
</dbReference>
<dbReference type="PANTHER" id="PTHR40980:SF4">
    <property type="entry name" value="TONB-DEPENDENT RECEPTOR-LIKE BETA-BARREL DOMAIN-CONTAINING PROTEIN"/>
    <property type="match status" value="1"/>
</dbReference>